<reference evidence="2" key="1">
    <citation type="submission" date="2013-12" db="EMBL/GenBank/DDBJ databases">
        <title>The Genome Sequence of Aphanomyces invadans NJM9701.</title>
        <authorList>
            <consortium name="The Broad Institute Genomics Platform"/>
            <person name="Russ C."/>
            <person name="Tyler B."/>
            <person name="van West P."/>
            <person name="Dieguez-Uribeondo J."/>
            <person name="Young S.K."/>
            <person name="Zeng Q."/>
            <person name="Gargeya S."/>
            <person name="Fitzgerald M."/>
            <person name="Abouelleil A."/>
            <person name="Alvarado L."/>
            <person name="Chapman S.B."/>
            <person name="Gainer-Dewar J."/>
            <person name="Goldberg J."/>
            <person name="Griggs A."/>
            <person name="Gujja S."/>
            <person name="Hansen M."/>
            <person name="Howarth C."/>
            <person name="Imamovic A."/>
            <person name="Ireland A."/>
            <person name="Larimer J."/>
            <person name="McCowan C."/>
            <person name="Murphy C."/>
            <person name="Pearson M."/>
            <person name="Poon T.W."/>
            <person name="Priest M."/>
            <person name="Roberts A."/>
            <person name="Saif S."/>
            <person name="Shea T."/>
            <person name="Sykes S."/>
            <person name="Wortman J."/>
            <person name="Nusbaum C."/>
            <person name="Birren B."/>
        </authorList>
    </citation>
    <scope>NUCLEOTIDE SEQUENCE [LARGE SCALE GENOMIC DNA]</scope>
    <source>
        <strain evidence="2">NJM9701</strain>
    </source>
</reference>
<dbReference type="RefSeq" id="XP_008878710.1">
    <property type="nucleotide sequence ID" value="XM_008880488.1"/>
</dbReference>
<evidence type="ECO:0000313" key="2">
    <source>
        <dbReference type="EMBL" id="ETV92674.1"/>
    </source>
</evidence>
<dbReference type="VEuPathDB" id="FungiDB:H310_13114"/>
<proteinExistence type="predicted"/>
<accession>A0A024TF85</accession>
<evidence type="ECO:0000256" key="1">
    <source>
        <dbReference type="SAM" id="Coils"/>
    </source>
</evidence>
<feature type="coiled-coil region" evidence="1">
    <location>
        <begin position="406"/>
        <end position="440"/>
    </location>
</feature>
<feature type="coiled-coil region" evidence="1">
    <location>
        <begin position="160"/>
        <end position="215"/>
    </location>
</feature>
<sequence length="525" mass="59054">MEPTLDGMAAPLDFTPWTSKVKTFSKSTAVAMQMHAMCDDDLSMETAIVALQAKLSAACKEVLWKDVLLQKLETTLKHADERADANQVELEHALLEHAKQTMLVASLDTKLRECEDAHAATRLSLADMQIQRTDLVDRCAALARDMSVAQQMRDQSDRGCREWKERCAQLESERRQHMQALHAQQHEAFQLQIKHENLQRSLQRLEDEHQILLQQRRTCFPRHAPTNPPAARCDQGSQCTMPDVSTRHAQTVMCAILDDDNVAVEAKRAAIARQQDLMTIASQAKQLQVLQAALDHWQATCRRTLQAYEELRSKANMWKGCVATLLPIYQEQVNSLELAKSAKAEWTKAKQSLEADGRRVAMQLEQVQGMLRQANDQLAIDHQLLVDSKKREKTLGRNNKSRETKARELVATLHATQTKLDALQAQYTNAKAESKRMASRTSQIHTAWLQERADRLQAVDEIEAFRVALIECCQCAVSLQGTTAAVQTTRPPIRHPIPVAPPPTSTWTLEHLKAVTGIAEPLVFG</sequence>
<dbReference type="EMBL" id="KI913998">
    <property type="protein sequence ID" value="ETV92674.1"/>
    <property type="molecule type" value="Genomic_DNA"/>
</dbReference>
<protein>
    <submittedName>
        <fullName evidence="2">Uncharacterized protein</fullName>
    </submittedName>
</protein>
<dbReference type="OrthoDB" id="75423at2759"/>
<keyword evidence="1" id="KW-0175">Coiled coil</keyword>
<gene>
    <name evidence="2" type="ORF">H310_13114</name>
</gene>
<dbReference type="AlphaFoldDB" id="A0A024TF85"/>
<dbReference type="GeneID" id="20090164"/>
<organism evidence="2">
    <name type="scientific">Aphanomyces invadans</name>
    <dbReference type="NCBI Taxonomy" id="157072"/>
    <lineage>
        <taxon>Eukaryota</taxon>
        <taxon>Sar</taxon>
        <taxon>Stramenopiles</taxon>
        <taxon>Oomycota</taxon>
        <taxon>Saprolegniomycetes</taxon>
        <taxon>Saprolegniales</taxon>
        <taxon>Verrucalvaceae</taxon>
        <taxon>Aphanomyces</taxon>
    </lineage>
</organism>
<name>A0A024TF85_9STRA</name>